<organism evidence="1 4">
    <name type="scientific">Didymodactylos carnosus</name>
    <dbReference type="NCBI Taxonomy" id="1234261"/>
    <lineage>
        <taxon>Eukaryota</taxon>
        <taxon>Metazoa</taxon>
        <taxon>Spiralia</taxon>
        <taxon>Gnathifera</taxon>
        <taxon>Rotifera</taxon>
        <taxon>Eurotatoria</taxon>
        <taxon>Bdelloidea</taxon>
        <taxon>Philodinida</taxon>
        <taxon>Philodinidae</taxon>
        <taxon>Didymodactylos</taxon>
    </lineage>
</organism>
<dbReference type="AlphaFoldDB" id="A0A814U565"/>
<evidence type="ECO:0000313" key="1">
    <source>
        <dbReference type="EMBL" id="CAF1169721.1"/>
    </source>
</evidence>
<dbReference type="OrthoDB" id="10024116at2759"/>
<dbReference type="EMBL" id="CAJNOQ010007471">
    <property type="protein sequence ID" value="CAF1169721.1"/>
    <property type="molecule type" value="Genomic_DNA"/>
</dbReference>
<keyword evidence="4" id="KW-1185">Reference proteome</keyword>
<dbReference type="PANTHER" id="PTHR47326:SF1">
    <property type="entry name" value="HTH PSQ-TYPE DOMAIN-CONTAINING PROTEIN"/>
    <property type="match status" value="1"/>
</dbReference>
<proteinExistence type="predicted"/>
<dbReference type="Proteomes" id="UP000682733">
    <property type="component" value="Unassembled WGS sequence"/>
</dbReference>
<evidence type="ECO:0000313" key="3">
    <source>
        <dbReference type="EMBL" id="CAF4432522.1"/>
    </source>
</evidence>
<evidence type="ECO:0000313" key="4">
    <source>
        <dbReference type="Proteomes" id="UP000663829"/>
    </source>
</evidence>
<dbReference type="EMBL" id="CAJOBA010079081">
    <property type="protein sequence ID" value="CAF4432522.1"/>
    <property type="molecule type" value="Genomic_DNA"/>
</dbReference>
<gene>
    <name evidence="1" type="ORF">GPM918_LOCUS22116</name>
    <name evidence="2" type="ORF">SRO942_LOCUS22112</name>
    <name evidence="3" type="ORF">TMI583_LOCUS44972</name>
</gene>
<dbReference type="Proteomes" id="UP000663829">
    <property type="component" value="Unassembled WGS sequence"/>
</dbReference>
<protein>
    <recommendedName>
        <fullName evidence="5">Transposase</fullName>
    </recommendedName>
</protein>
<evidence type="ECO:0000313" key="2">
    <source>
        <dbReference type="EMBL" id="CAF3933444.1"/>
    </source>
</evidence>
<dbReference type="InterPro" id="IPR036397">
    <property type="entry name" value="RNaseH_sf"/>
</dbReference>
<evidence type="ECO:0008006" key="5">
    <source>
        <dbReference type="Google" id="ProtNLM"/>
    </source>
</evidence>
<dbReference type="Gene3D" id="3.30.420.10">
    <property type="entry name" value="Ribonuclease H-like superfamily/Ribonuclease H"/>
    <property type="match status" value="1"/>
</dbReference>
<sequence length="344" mass="40560">MCASRTIDKRVAIVRLFSKYENARDVQRRWEDHFDTTPPHLTTISLVNKKFDENGTVEDLPRSGRPTVLSEEKLEEIEEMVTTNPQVSIRLGAGQARIGKTSYHVAMKQLHFKPYRPTLIVDLNEDDFDRRSEFCEVWLEKLENDPNLIDHIFWSDEANFNMNNTVNRHNCRYWARKNPHIKYEIPNTRRGLTVWCEISSDVLVGPYFFNDTVTGPLYKEMLINYAWPQLRRNHYYFQHDGAGPHYAIIVREWLDEHFPDRWIGRRGPYDWPARSPDLSPCDVFLWGYLKDAVFKQPLTFIQELTQRIEEACEQIPEEMCPKVCHSVQQRLHVCINNGGQFVSN</sequence>
<dbReference type="EMBL" id="CAJOBC010007470">
    <property type="protein sequence ID" value="CAF3933444.1"/>
    <property type="molecule type" value="Genomic_DNA"/>
</dbReference>
<dbReference type="GO" id="GO:0003676">
    <property type="term" value="F:nucleic acid binding"/>
    <property type="evidence" value="ECO:0007669"/>
    <property type="project" value="InterPro"/>
</dbReference>
<accession>A0A814U565</accession>
<name>A0A814U565_9BILA</name>
<comment type="caution">
    <text evidence="1">The sequence shown here is derived from an EMBL/GenBank/DDBJ whole genome shotgun (WGS) entry which is preliminary data.</text>
</comment>
<dbReference type="PANTHER" id="PTHR47326">
    <property type="entry name" value="TRANSPOSABLE ELEMENT TC3 TRANSPOSASE-LIKE PROTEIN"/>
    <property type="match status" value="1"/>
</dbReference>
<dbReference type="Proteomes" id="UP000681722">
    <property type="component" value="Unassembled WGS sequence"/>
</dbReference>
<reference evidence="1" key="1">
    <citation type="submission" date="2021-02" db="EMBL/GenBank/DDBJ databases">
        <authorList>
            <person name="Nowell W R."/>
        </authorList>
    </citation>
    <scope>NUCLEOTIDE SEQUENCE</scope>
</reference>